<evidence type="ECO:0000313" key="2">
    <source>
        <dbReference type="Proteomes" id="UP000009134"/>
    </source>
</evidence>
<dbReference type="GO" id="GO:0015473">
    <property type="term" value="F:fimbrial usher porin activity"/>
    <property type="evidence" value="ECO:0007669"/>
    <property type="project" value="InterPro"/>
</dbReference>
<dbReference type="HOGENOM" id="CLU_018476_0_0_5"/>
<proteinExistence type="predicted"/>
<keyword evidence="2" id="KW-1185">Reference proteome</keyword>
<evidence type="ECO:0000313" key="1">
    <source>
        <dbReference type="EMBL" id="ABD25210.1"/>
    </source>
</evidence>
<protein>
    <recommendedName>
        <fullName evidence="3">Fimbrial biogenesis outer membrane usher protein</fullName>
    </recommendedName>
</protein>
<reference evidence="2" key="1">
    <citation type="submission" date="2006-01" db="EMBL/GenBank/DDBJ databases">
        <title>Complete sequence of Novosphingobium aromaticivorans DSM 12444.</title>
        <authorList>
            <consortium name="US DOE Joint Genome Institute"/>
            <person name="Copeland A."/>
            <person name="Lucas S."/>
            <person name="Lapidus A."/>
            <person name="Barry K."/>
            <person name="Detter J.C."/>
            <person name="Glavina T."/>
            <person name="Hammon N."/>
            <person name="Israni S."/>
            <person name="Pitluck S."/>
            <person name="Chain P."/>
            <person name="Malfatti S."/>
            <person name="Shin M."/>
            <person name="Vergez L."/>
            <person name="Schmutz J."/>
            <person name="Larimer F."/>
            <person name="Land M."/>
            <person name="Kyrpides N."/>
            <person name="Ivanova N."/>
            <person name="Fredrickson J."/>
            <person name="Balkwill D."/>
            <person name="Romine M.F."/>
            <person name="Richardson P."/>
        </authorList>
    </citation>
    <scope>NUCLEOTIDE SEQUENCE [LARGE SCALE GENOMIC DNA]</scope>
    <source>
        <strain evidence="2">ATCC 700278 / DSM 12444 / CCUG 56034 / CIP 105152 / NBRC 16084 / F199</strain>
    </source>
</reference>
<dbReference type="InterPro" id="IPR042186">
    <property type="entry name" value="FimD_plug_dom"/>
</dbReference>
<dbReference type="PANTHER" id="PTHR30451">
    <property type="entry name" value="OUTER MEMBRANE USHER PROTEIN"/>
    <property type="match status" value="1"/>
</dbReference>
<dbReference type="PANTHER" id="PTHR30451:SF5">
    <property type="entry name" value="SLR0019 PROTEIN"/>
    <property type="match status" value="1"/>
</dbReference>
<evidence type="ECO:0008006" key="3">
    <source>
        <dbReference type="Google" id="ProtNLM"/>
    </source>
</evidence>
<dbReference type="Proteomes" id="UP000009134">
    <property type="component" value="Chromosome"/>
</dbReference>
<sequence length="840" mass="90386">MATDIRTASLISASVAALCSVHPVRAEAFTSSSGVASDIAATDSQSDGGGSARSIPLNPTGRDIVLTVPAKDGATYLGDVPLRIAADDTLSFPADRTLQLLEPILDPEVLKALRNGLGGRARIGPADLAPSGVVVVYDPQTLELRFQIPVERRASRSVAVSPLDRSLFGEVVQPQNFSAYLNIRGSLDYVEGGFSQGFADPVLLLDGAARLGPVVAESDAIWIPGARGADFQRLGSRLVYDDTHNLIRFTAGDLETTSRGFQTSPDIAGVSIFRSYSVLNPQQIIRPRGDRQFRLDRPSTVEVVVNGQQVRRLQLAPGNYDLRDFPFTQGANDVRLNVLDDTGRTEVLRFNIFLDQTQLAKGLSEFGLYAGVKAPLGVRGPVYSNDWISSGFYRRGITDYVTLGVNFQADKQTRMAGVEGVLATSIGIFGFNAAYSHADGIGDGRAVQATFQRQVQRGNGQSDTFNLFVESRSQKFAPVTFFLPNNPYEFEVGGGYQRTFTNDFYAGVDARYSKGRGGRPDVQNYRVTGGWRISNSATLSAESRYQKDLRGDEFSAFLSLTIRLGRYSSARVDHDTRDNRTRASFQTLHGSGVGSYNLSADAERSDFGSALNFNGNYFTNRAELGISHFGTFAGDFGTSLNQRTSLRLGTSLSIAGDQASIGRPIYDSFAVVKPHKRLKGADVIVEPTSFGYTAKSGALGAATMPSLSSYAERTVTVDVANAPAGTDIGQGSFRVFPPYRSGFLLEVGSDYGVTAIGTMVDADGAPVSLVSGTATELAHPDRPPVTLFTNRQGRFGATGLAPGKWRLEMLDEKKSTFEINIPESTDGIIRLGQIAPAEGQ</sequence>
<dbReference type="InterPro" id="IPR000015">
    <property type="entry name" value="Fimb_usher"/>
</dbReference>
<dbReference type="GO" id="GO:0009279">
    <property type="term" value="C:cell outer membrane"/>
    <property type="evidence" value="ECO:0007669"/>
    <property type="project" value="TreeGrafter"/>
</dbReference>
<dbReference type="STRING" id="279238.Saro_0764"/>
<dbReference type="EMBL" id="CP000248">
    <property type="protein sequence ID" value="ABD25210.1"/>
    <property type="molecule type" value="Genomic_DNA"/>
</dbReference>
<dbReference type="eggNOG" id="COG3188">
    <property type="taxonomic scope" value="Bacteria"/>
</dbReference>
<dbReference type="Gene3D" id="2.60.40.2610">
    <property type="entry name" value="Outer membrane usher protein FimD, plug domain"/>
    <property type="match status" value="1"/>
</dbReference>
<dbReference type="AlphaFoldDB" id="Q2GAB3"/>
<accession>Q2GAB3</accession>
<organism evidence="1 2">
    <name type="scientific">Novosphingobium aromaticivorans (strain ATCC 700278 / DSM 12444 / CCUG 56034 / CIP 105152 / NBRC 16084 / F199)</name>
    <dbReference type="NCBI Taxonomy" id="279238"/>
    <lineage>
        <taxon>Bacteria</taxon>
        <taxon>Pseudomonadati</taxon>
        <taxon>Pseudomonadota</taxon>
        <taxon>Alphaproteobacteria</taxon>
        <taxon>Sphingomonadales</taxon>
        <taxon>Sphingomonadaceae</taxon>
        <taxon>Novosphingobium</taxon>
    </lineage>
</organism>
<dbReference type="Gene3D" id="2.60.40.3110">
    <property type="match status" value="1"/>
</dbReference>
<name>Q2GAB3_NOVAD</name>
<dbReference type="GO" id="GO:0009297">
    <property type="term" value="P:pilus assembly"/>
    <property type="evidence" value="ECO:0007669"/>
    <property type="project" value="InterPro"/>
</dbReference>
<gene>
    <name evidence="1" type="ordered locus">Saro_0764</name>
</gene>
<dbReference type="RefSeq" id="WP_011444424.1">
    <property type="nucleotide sequence ID" value="NC_007794.1"/>
</dbReference>
<dbReference type="KEGG" id="nar:Saro_0764"/>